<evidence type="ECO:0000256" key="12">
    <source>
        <dbReference type="ARBA" id="ARBA00023204"/>
    </source>
</evidence>
<evidence type="ECO:0000256" key="3">
    <source>
        <dbReference type="ARBA" id="ARBA00002933"/>
    </source>
</evidence>
<dbReference type="InterPro" id="IPR000445">
    <property type="entry name" value="HhH_motif"/>
</dbReference>
<comment type="catalytic activity">
    <reaction evidence="1">
        <text>Hydrolyzes free adenine bases from 7,8-dihydro-8-oxoguanine:adenine mismatched double-stranded DNA, leaving an apurinic site.</text>
        <dbReference type="EC" id="3.2.2.31"/>
    </reaction>
</comment>
<dbReference type="SUPFAM" id="SSF48150">
    <property type="entry name" value="DNA-glycosylase"/>
    <property type="match status" value="1"/>
</dbReference>
<evidence type="ECO:0000256" key="10">
    <source>
        <dbReference type="ARBA" id="ARBA00023004"/>
    </source>
</evidence>
<dbReference type="EMBL" id="DRBS01000355">
    <property type="protein sequence ID" value="HDD45093.1"/>
    <property type="molecule type" value="Genomic_DNA"/>
</dbReference>
<dbReference type="Gene3D" id="1.10.1670.10">
    <property type="entry name" value="Helix-hairpin-Helix base-excision DNA repair enzymes (C-terminal)"/>
    <property type="match status" value="1"/>
</dbReference>
<comment type="similarity">
    <text evidence="4">Belongs to the Nth/MutY family.</text>
</comment>
<dbReference type="SMART" id="SM00478">
    <property type="entry name" value="ENDO3c"/>
    <property type="match status" value="1"/>
</dbReference>
<evidence type="ECO:0000256" key="2">
    <source>
        <dbReference type="ARBA" id="ARBA00001966"/>
    </source>
</evidence>
<sequence>MNKNMLIIQNRLIEWYRKYGRDFPWRYTKDPYTIMIAEFMLHRTKAEQVVPVYSEFIKKYPDIYSLAKANPENIKKVTEHLGLHWRSEHFITAARYIVEELNGQFPDEFDELRKIPGVGEYIAGAILTVCFNKPAPVVDSNIARFINRFWKLGLKGEIRRKKQIVKIAEELFNTENPGKFLFAIVDFTSLICKPNNPDCFQCPLKNICKY</sequence>
<keyword evidence="9" id="KW-0378">Hydrolase</keyword>
<dbReference type="InterPro" id="IPR003265">
    <property type="entry name" value="HhH-GPD_domain"/>
</dbReference>
<reference evidence="15" key="1">
    <citation type="journal article" date="2020" name="mSystems">
        <title>Genome- and Community-Level Interaction Insights into Carbon Utilization and Element Cycling Functions of Hydrothermarchaeota in Hydrothermal Sediment.</title>
        <authorList>
            <person name="Zhou Z."/>
            <person name="Liu Y."/>
            <person name="Xu W."/>
            <person name="Pan J."/>
            <person name="Luo Z.H."/>
            <person name="Li M."/>
        </authorList>
    </citation>
    <scope>NUCLEOTIDE SEQUENCE [LARGE SCALE GENOMIC DNA]</scope>
    <source>
        <strain evidence="15">HyVt-233</strain>
    </source>
</reference>
<feature type="domain" description="HhH-GPD" evidence="14">
    <location>
        <begin position="40"/>
        <end position="190"/>
    </location>
</feature>
<evidence type="ECO:0000256" key="11">
    <source>
        <dbReference type="ARBA" id="ARBA00023014"/>
    </source>
</evidence>
<dbReference type="GO" id="GO:0046872">
    <property type="term" value="F:metal ion binding"/>
    <property type="evidence" value="ECO:0007669"/>
    <property type="project" value="UniProtKB-KW"/>
</dbReference>
<evidence type="ECO:0000256" key="8">
    <source>
        <dbReference type="ARBA" id="ARBA00022763"/>
    </source>
</evidence>
<dbReference type="GO" id="GO:0006284">
    <property type="term" value="P:base-excision repair"/>
    <property type="evidence" value="ECO:0007669"/>
    <property type="project" value="InterPro"/>
</dbReference>
<evidence type="ECO:0000256" key="13">
    <source>
        <dbReference type="ARBA" id="ARBA00023295"/>
    </source>
</evidence>
<evidence type="ECO:0000256" key="6">
    <source>
        <dbReference type="ARBA" id="ARBA00022023"/>
    </source>
</evidence>
<dbReference type="InterPro" id="IPR011257">
    <property type="entry name" value="DNA_glycosylase"/>
</dbReference>
<dbReference type="InterPro" id="IPR023170">
    <property type="entry name" value="HhH_base_excis_C"/>
</dbReference>
<dbReference type="Pfam" id="PF00633">
    <property type="entry name" value="HHH"/>
    <property type="match status" value="1"/>
</dbReference>
<name>A0A7C0U464_DESA2</name>
<evidence type="ECO:0000259" key="14">
    <source>
        <dbReference type="SMART" id="SM00478"/>
    </source>
</evidence>
<dbReference type="GO" id="GO:0000701">
    <property type="term" value="F:purine-specific mismatch base pair DNA N-glycosylase activity"/>
    <property type="evidence" value="ECO:0007669"/>
    <property type="project" value="UniProtKB-EC"/>
</dbReference>
<dbReference type="GO" id="GO:0034039">
    <property type="term" value="F:8-oxo-7,8-dihydroguanine DNA N-glycosylase activity"/>
    <property type="evidence" value="ECO:0007669"/>
    <property type="project" value="TreeGrafter"/>
</dbReference>
<dbReference type="InterPro" id="IPR044298">
    <property type="entry name" value="MIG/MutY"/>
</dbReference>
<evidence type="ECO:0000256" key="1">
    <source>
        <dbReference type="ARBA" id="ARBA00000843"/>
    </source>
</evidence>
<comment type="caution">
    <text evidence="15">The sequence shown here is derived from an EMBL/GenBank/DDBJ whole genome shotgun (WGS) entry which is preliminary data.</text>
</comment>
<keyword evidence="10" id="KW-0408">Iron</keyword>
<dbReference type="GO" id="GO:0032357">
    <property type="term" value="F:oxidized purine DNA binding"/>
    <property type="evidence" value="ECO:0007669"/>
    <property type="project" value="TreeGrafter"/>
</dbReference>
<dbReference type="PANTHER" id="PTHR42944">
    <property type="entry name" value="ADENINE DNA GLYCOSYLASE"/>
    <property type="match status" value="1"/>
</dbReference>
<evidence type="ECO:0000256" key="9">
    <source>
        <dbReference type="ARBA" id="ARBA00022801"/>
    </source>
</evidence>
<evidence type="ECO:0000313" key="15">
    <source>
        <dbReference type="EMBL" id="HDD45093.1"/>
    </source>
</evidence>
<proteinExistence type="inferred from homology"/>
<dbReference type="GO" id="GO:0051536">
    <property type="term" value="F:iron-sulfur cluster binding"/>
    <property type="evidence" value="ECO:0007669"/>
    <property type="project" value="UniProtKB-KW"/>
</dbReference>
<dbReference type="Gene3D" id="1.10.340.30">
    <property type="entry name" value="Hypothetical protein, domain 2"/>
    <property type="match status" value="1"/>
</dbReference>
<evidence type="ECO:0000256" key="4">
    <source>
        <dbReference type="ARBA" id="ARBA00008343"/>
    </source>
</evidence>
<dbReference type="EC" id="3.2.2.31" evidence="5"/>
<comment type="cofactor">
    <cofactor evidence="2">
        <name>[4Fe-4S] cluster</name>
        <dbReference type="ChEBI" id="CHEBI:49883"/>
    </cofactor>
</comment>
<dbReference type="Pfam" id="PF00730">
    <property type="entry name" value="HhH-GPD"/>
    <property type="match status" value="1"/>
</dbReference>
<dbReference type="AlphaFoldDB" id="A0A7C0U464"/>
<keyword evidence="12" id="KW-0234">DNA repair</keyword>
<accession>A0A7C0U464</accession>
<dbReference type="CDD" id="cd00056">
    <property type="entry name" value="ENDO3c"/>
    <property type="match status" value="1"/>
</dbReference>
<dbReference type="Proteomes" id="UP000886289">
    <property type="component" value="Unassembled WGS sequence"/>
</dbReference>
<organism evidence="15">
    <name type="scientific">Desulfofervidus auxilii</name>
    <dbReference type="NCBI Taxonomy" id="1621989"/>
    <lineage>
        <taxon>Bacteria</taxon>
        <taxon>Pseudomonadati</taxon>
        <taxon>Thermodesulfobacteriota</taxon>
        <taxon>Candidatus Desulfofervidia</taxon>
        <taxon>Candidatus Desulfofervidales</taxon>
        <taxon>Candidatus Desulfofervidaceae</taxon>
        <taxon>Candidatus Desulfofervidus</taxon>
    </lineage>
</organism>
<evidence type="ECO:0000256" key="5">
    <source>
        <dbReference type="ARBA" id="ARBA00012045"/>
    </source>
</evidence>
<keyword evidence="13" id="KW-0326">Glycosidase</keyword>
<protein>
    <recommendedName>
        <fullName evidence="6">Adenine DNA glycosylase</fullName>
        <ecNumber evidence="5">3.2.2.31</ecNumber>
    </recommendedName>
</protein>
<dbReference type="PANTHER" id="PTHR42944:SF1">
    <property type="entry name" value="ADENINE DNA GLYCOSYLASE"/>
    <property type="match status" value="1"/>
</dbReference>
<evidence type="ECO:0000256" key="7">
    <source>
        <dbReference type="ARBA" id="ARBA00022723"/>
    </source>
</evidence>
<dbReference type="GO" id="GO:0035485">
    <property type="term" value="F:adenine/guanine mispair binding"/>
    <property type="evidence" value="ECO:0007669"/>
    <property type="project" value="TreeGrafter"/>
</dbReference>
<dbReference type="GO" id="GO:0006298">
    <property type="term" value="P:mismatch repair"/>
    <property type="evidence" value="ECO:0007669"/>
    <property type="project" value="TreeGrafter"/>
</dbReference>
<gene>
    <name evidence="15" type="ORF">ENG63_09595</name>
</gene>
<keyword evidence="7" id="KW-0479">Metal-binding</keyword>
<keyword evidence="11" id="KW-0411">Iron-sulfur</keyword>
<comment type="function">
    <text evidence="3">Adenine glycosylase active on G-A mispairs. MutY also corrects error-prone DNA synthesis past GO lesions which are due to the oxidatively damaged form of guanine: 7,8-dihydro-8-oxoguanine (8-oxo-dGTP).</text>
</comment>
<keyword evidence="8" id="KW-0227">DNA damage</keyword>